<dbReference type="PANTHER" id="PTHR11012:SF30">
    <property type="entry name" value="PROTEIN KINASE-LIKE DOMAIN-CONTAINING"/>
    <property type="match status" value="1"/>
</dbReference>
<dbReference type="InterPro" id="IPR015897">
    <property type="entry name" value="CHK_kinase-like"/>
</dbReference>
<evidence type="ECO:0000313" key="2">
    <source>
        <dbReference type="EMBL" id="ROT72692.1"/>
    </source>
</evidence>
<evidence type="ECO:0000259" key="1">
    <source>
        <dbReference type="SMART" id="SM00587"/>
    </source>
</evidence>
<dbReference type="Pfam" id="PF02958">
    <property type="entry name" value="EcKL"/>
    <property type="match status" value="1"/>
</dbReference>
<dbReference type="PANTHER" id="PTHR11012">
    <property type="entry name" value="PROTEIN KINASE-LIKE DOMAIN-CONTAINING"/>
    <property type="match status" value="1"/>
</dbReference>
<dbReference type="SUPFAM" id="SSF56112">
    <property type="entry name" value="Protein kinase-like (PK-like)"/>
    <property type="match status" value="1"/>
</dbReference>
<dbReference type="InterPro" id="IPR004119">
    <property type="entry name" value="EcKL"/>
</dbReference>
<accession>A0A423T8E2</accession>
<dbReference type="AlphaFoldDB" id="A0A423T8E2"/>
<sequence length="462" mass="51901">MPLTVSIASAGGRRSGQTDAVLGVFFIVLKGLVAAEGNAESHKLLTEENVRAALESDQGPDATLLSWRVRDFTQKGDNYACFVTSVEAGGRGGAVQAGGGEERAASYVAKLNPRRVNEALNEMMAKLFYREGTVFTKVVPAMNRILARIGCPPIAVAKCFFCSLAKGEEVLILEDLRPRGFRMWDRRRGLDAPHARLVLQELGRFHAASLLLESELPNKDLLRTYSLGDHFMSSDAAKKLFGGMVSAQLEATARILEEIPKYERVCQWLHETKGESLNMFTEMLDPANYKPPFFVLNHGDCWNNNLLFRYDDSGAPVQVMLVDLQVARKVSPALDLNYFLYSSFNGPERQQNLEQFLKVYHDSFSRVTSAGGFEELFGIDQLRDEFRAKMLFGCISGMMIMPLVLSEEKDVPDFDVKSDEDMEQYKEERQKVLLEMSKREDGLLKPRLLDMLDEMMEFGIIS</sequence>
<dbReference type="OrthoDB" id="190089at2759"/>
<feature type="domain" description="CHK kinase-like" evidence="1">
    <location>
        <begin position="171"/>
        <end position="370"/>
    </location>
</feature>
<gene>
    <name evidence="2" type="ORF">C7M84_008913</name>
</gene>
<dbReference type="SMART" id="SM00587">
    <property type="entry name" value="CHK"/>
    <property type="match status" value="1"/>
</dbReference>
<evidence type="ECO:0000313" key="3">
    <source>
        <dbReference type="Proteomes" id="UP000283509"/>
    </source>
</evidence>
<dbReference type="InterPro" id="IPR011009">
    <property type="entry name" value="Kinase-like_dom_sf"/>
</dbReference>
<comment type="caution">
    <text evidence="2">The sequence shown here is derived from an EMBL/GenBank/DDBJ whole genome shotgun (WGS) entry which is preliminary data.</text>
</comment>
<keyword evidence="3" id="KW-1185">Reference proteome</keyword>
<name>A0A423T8E2_PENVA</name>
<organism evidence="2 3">
    <name type="scientific">Penaeus vannamei</name>
    <name type="common">Whiteleg shrimp</name>
    <name type="synonym">Litopenaeus vannamei</name>
    <dbReference type="NCBI Taxonomy" id="6689"/>
    <lineage>
        <taxon>Eukaryota</taxon>
        <taxon>Metazoa</taxon>
        <taxon>Ecdysozoa</taxon>
        <taxon>Arthropoda</taxon>
        <taxon>Crustacea</taxon>
        <taxon>Multicrustacea</taxon>
        <taxon>Malacostraca</taxon>
        <taxon>Eumalacostraca</taxon>
        <taxon>Eucarida</taxon>
        <taxon>Decapoda</taxon>
        <taxon>Dendrobranchiata</taxon>
        <taxon>Penaeoidea</taxon>
        <taxon>Penaeidae</taxon>
        <taxon>Penaeus</taxon>
    </lineage>
</organism>
<proteinExistence type="predicted"/>
<protein>
    <recommendedName>
        <fullName evidence="1">CHK kinase-like domain-containing protein</fullName>
    </recommendedName>
</protein>
<reference evidence="2 3" key="2">
    <citation type="submission" date="2019-01" db="EMBL/GenBank/DDBJ databases">
        <title>The decoding of complex shrimp genome reveals the adaptation for benthos swimmer, frequently molting mechanism and breeding impact on genome.</title>
        <authorList>
            <person name="Sun Y."/>
            <person name="Gao Y."/>
            <person name="Yu Y."/>
        </authorList>
    </citation>
    <scope>NUCLEOTIDE SEQUENCE [LARGE SCALE GENOMIC DNA]</scope>
    <source>
        <tissue evidence="2">Muscle</tissue>
    </source>
</reference>
<reference evidence="2 3" key="1">
    <citation type="submission" date="2018-04" db="EMBL/GenBank/DDBJ databases">
        <authorList>
            <person name="Zhang X."/>
            <person name="Yuan J."/>
            <person name="Li F."/>
            <person name="Xiang J."/>
        </authorList>
    </citation>
    <scope>NUCLEOTIDE SEQUENCE [LARGE SCALE GENOMIC DNA]</scope>
    <source>
        <tissue evidence="2">Muscle</tissue>
    </source>
</reference>
<dbReference type="Gene3D" id="3.90.1200.10">
    <property type="match status" value="1"/>
</dbReference>
<dbReference type="Proteomes" id="UP000283509">
    <property type="component" value="Unassembled WGS sequence"/>
</dbReference>
<dbReference type="EMBL" id="QCYY01002121">
    <property type="protein sequence ID" value="ROT72692.1"/>
    <property type="molecule type" value="Genomic_DNA"/>
</dbReference>